<dbReference type="PANTHER" id="PTHR12619">
    <property type="entry name" value="RFX TRANSCRIPTION FACTOR FAMILY"/>
    <property type="match status" value="1"/>
</dbReference>
<organism evidence="7 8">
    <name type="scientific">Eublepharis macularius</name>
    <name type="common">Leopard gecko</name>
    <name type="synonym">Cyrtodactylus macularius</name>
    <dbReference type="NCBI Taxonomy" id="481883"/>
    <lineage>
        <taxon>Eukaryota</taxon>
        <taxon>Metazoa</taxon>
        <taxon>Chordata</taxon>
        <taxon>Craniata</taxon>
        <taxon>Vertebrata</taxon>
        <taxon>Euteleostomi</taxon>
        <taxon>Lepidosauria</taxon>
        <taxon>Squamata</taxon>
        <taxon>Bifurcata</taxon>
        <taxon>Gekkota</taxon>
        <taxon>Eublepharidae</taxon>
        <taxon>Eublepharinae</taxon>
        <taxon>Eublepharis</taxon>
    </lineage>
</organism>
<dbReference type="PROSITE" id="PS51526">
    <property type="entry name" value="RFX_DBD"/>
    <property type="match status" value="1"/>
</dbReference>
<dbReference type="RefSeq" id="XP_054841799.1">
    <property type="nucleotide sequence ID" value="XM_054985824.1"/>
</dbReference>
<dbReference type="GeneID" id="129333884"/>
<evidence type="ECO:0000256" key="1">
    <source>
        <dbReference type="ARBA" id="ARBA00004123"/>
    </source>
</evidence>
<dbReference type="KEGG" id="emc:129333884"/>
<feature type="compositionally biased region" description="Basic and acidic residues" evidence="5">
    <location>
        <begin position="257"/>
        <end position="273"/>
    </location>
</feature>
<keyword evidence="2 8" id="KW-0238">DNA-binding</keyword>
<protein>
    <submittedName>
        <fullName evidence="8 9">DNA-binding protein RFX5</fullName>
    </submittedName>
</protein>
<feature type="compositionally biased region" description="Low complexity" evidence="5">
    <location>
        <begin position="642"/>
        <end position="652"/>
    </location>
</feature>
<dbReference type="CTD" id="5993"/>
<dbReference type="Pfam" id="PF02257">
    <property type="entry name" value="RFX_DNA_binding"/>
    <property type="match status" value="1"/>
</dbReference>
<feature type="domain" description="RFX-type winged-helix" evidence="6">
    <location>
        <begin position="95"/>
        <end position="170"/>
    </location>
</feature>
<evidence type="ECO:0000313" key="9">
    <source>
        <dbReference type="RefSeq" id="XP_054841807.1"/>
    </source>
</evidence>
<feature type="region of interest" description="Disordered" evidence="5">
    <location>
        <begin position="419"/>
        <end position="563"/>
    </location>
</feature>
<feature type="compositionally biased region" description="Polar residues" evidence="5">
    <location>
        <begin position="599"/>
        <end position="610"/>
    </location>
</feature>
<dbReference type="InterPro" id="IPR003150">
    <property type="entry name" value="DNA-bd_RFX"/>
</dbReference>
<feature type="compositionally biased region" description="Basic residues" evidence="5">
    <location>
        <begin position="465"/>
        <end position="474"/>
    </location>
</feature>
<evidence type="ECO:0000256" key="2">
    <source>
        <dbReference type="ARBA" id="ARBA00023125"/>
    </source>
</evidence>
<feature type="compositionally biased region" description="Polar residues" evidence="5">
    <location>
        <begin position="685"/>
        <end position="694"/>
    </location>
</feature>
<dbReference type="PANTHER" id="PTHR12619:SF18">
    <property type="entry name" value="DNA-BINDING PROTEIN RFX5"/>
    <property type="match status" value="1"/>
</dbReference>
<reference evidence="8 9" key="1">
    <citation type="submission" date="2025-04" db="UniProtKB">
        <authorList>
            <consortium name="RefSeq"/>
        </authorList>
    </citation>
    <scope>IDENTIFICATION</scope>
    <source>
        <tissue evidence="8 9">Blood</tissue>
    </source>
</reference>
<comment type="subcellular location">
    <subcellularLocation>
        <location evidence="1">Nucleus</location>
    </subcellularLocation>
</comment>
<evidence type="ECO:0000313" key="8">
    <source>
        <dbReference type="RefSeq" id="XP_054841799.1"/>
    </source>
</evidence>
<dbReference type="GO" id="GO:0000978">
    <property type="term" value="F:RNA polymerase II cis-regulatory region sequence-specific DNA binding"/>
    <property type="evidence" value="ECO:0007669"/>
    <property type="project" value="TreeGrafter"/>
</dbReference>
<feature type="compositionally biased region" description="Low complexity" evidence="5">
    <location>
        <begin position="308"/>
        <end position="317"/>
    </location>
</feature>
<evidence type="ECO:0000256" key="4">
    <source>
        <dbReference type="ARBA" id="ARBA00061114"/>
    </source>
</evidence>
<feature type="region of interest" description="Disordered" evidence="5">
    <location>
        <begin position="254"/>
        <end position="317"/>
    </location>
</feature>
<dbReference type="InterPro" id="IPR036388">
    <property type="entry name" value="WH-like_DNA-bd_sf"/>
</dbReference>
<dbReference type="Pfam" id="PF18326">
    <property type="entry name" value="RFX5_N"/>
    <property type="match status" value="1"/>
</dbReference>
<keyword evidence="3" id="KW-0539">Nucleus</keyword>
<dbReference type="GO" id="GO:0000981">
    <property type="term" value="F:DNA-binding transcription factor activity, RNA polymerase II-specific"/>
    <property type="evidence" value="ECO:0007669"/>
    <property type="project" value="TreeGrafter"/>
</dbReference>
<feature type="region of interest" description="Disordered" evidence="5">
    <location>
        <begin position="627"/>
        <end position="694"/>
    </location>
</feature>
<comment type="similarity">
    <text evidence="4">Belongs to the RFX family.</text>
</comment>
<sequence>MADDNGLFAEIAENGSETLEVDSRGATAEPSTLLHKLKGAISKSIQSKVDCILQDVQRFSDHAKLYLYLQLPSGPSSGEKNLDLASLSSVEHMHACTWIRNHLEEYPDTCLPKQDVYDAYKRYCDNLCSRSLSTANFGKIIREIFPNLKARRLGGRGQSKYCYSGIRRKTVVHMPPLPSLDLKETETTERADIVQTYNDEVMDAACALTCDWAEKILKRTFSNIVEVAQFLIQQHIINPRSAHADLVMAMAVSETAETPREKQPPPSTKKNETEAPENTAKPQPEAKKDNTSKPPVAPPRSEAKKPAEAAAKQASRPQVSALMARLPVLLPRVQPVERLVVSPGVAAIHSSPSVLVPKLTAAPVGGTVKMALSMGPASSPLPLNLAPAVNGPGGLVSQPSAVPVINMILPGVAVPPVTEIPAKPKSTPSSGGATGCEPGQSLPDPQKTKAPSKRPADLSAEAAMVKRKRGRPRKKPDEPESFLSEKPAAEEEPSDTKEDSDIIVVTVGYGESGPSTTTHQRSQEESSEVEVLYVGGARGSSPKDNSGTGPTGTGSHIVNNPAKAAILPSQVSVIQGRKSGTQNLVKEAGSDLQGPVQLGQDTSGPGSRTKATLARGSISHCLLEDARSEKYSSLETESEPQDLSISKSSSLTSKDRSDATSLRGSLTCLRRNSVEQDKGGAASPPVTSTQAPSR</sequence>
<feature type="region of interest" description="Disordered" evidence="5">
    <location>
        <begin position="582"/>
        <end position="615"/>
    </location>
</feature>
<proteinExistence type="inferred from homology"/>
<dbReference type="AlphaFoldDB" id="A0AA97JRG2"/>
<dbReference type="Gene3D" id="1.10.10.10">
    <property type="entry name" value="Winged helix-like DNA-binding domain superfamily/Winged helix DNA-binding domain"/>
    <property type="match status" value="1"/>
</dbReference>
<dbReference type="SUPFAM" id="SSF46785">
    <property type="entry name" value="Winged helix' DNA-binding domain"/>
    <property type="match status" value="1"/>
</dbReference>
<dbReference type="InterPro" id="IPR039779">
    <property type="entry name" value="RFX-like"/>
</dbReference>
<dbReference type="RefSeq" id="XP_054841807.1">
    <property type="nucleotide sequence ID" value="XM_054985832.1"/>
</dbReference>
<dbReference type="GO" id="GO:0005634">
    <property type="term" value="C:nucleus"/>
    <property type="evidence" value="ECO:0007669"/>
    <property type="project" value="UniProtKB-SubCell"/>
</dbReference>
<evidence type="ECO:0000256" key="5">
    <source>
        <dbReference type="SAM" id="MobiDB-lite"/>
    </source>
</evidence>
<dbReference type="FunFam" id="1.10.10.10:FF:000128">
    <property type="entry name" value="DNA-binding protein RFX5 isoform X1"/>
    <property type="match status" value="1"/>
</dbReference>
<gene>
    <name evidence="8 9" type="primary">RFX5</name>
</gene>
<dbReference type="InterPro" id="IPR036390">
    <property type="entry name" value="WH_DNA-bd_sf"/>
</dbReference>
<accession>A0AA97JRG2</accession>
<dbReference type="Gene3D" id="6.10.140.1290">
    <property type="match status" value="1"/>
</dbReference>
<feature type="compositionally biased region" description="Polar residues" evidence="5">
    <location>
        <begin position="542"/>
        <end position="558"/>
    </location>
</feature>
<name>A0AA97JRG2_EUBMA</name>
<evidence type="ECO:0000256" key="3">
    <source>
        <dbReference type="ARBA" id="ARBA00023242"/>
    </source>
</evidence>
<evidence type="ECO:0000259" key="6">
    <source>
        <dbReference type="PROSITE" id="PS51526"/>
    </source>
</evidence>
<keyword evidence="7" id="KW-1185">Reference proteome</keyword>
<dbReference type="Proteomes" id="UP001190640">
    <property type="component" value="Chromosome 1"/>
</dbReference>
<evidence type="ECO:0000313" key="7">
    <source>
        <dbReference type="Proteomes" id="UP001190640"/>
    </source>
</evidence>